<keyword evidence="4" id="KW-0418">Kinase</keyword>
<sequence length="376" mass="43602">MLYLSSVFILLAIIGYLFFENNKSTMQNSLKFEMMYQSRVIFSNIVIEAMLNIDDGITIKDRYDFLKNLKSCRFHVGYYDEDRKEIFTEFKENIKFDRDFYIKDTKAYAVSKNESVHMGIKYIVLSDVNLLTEINEMRIKILSYLILSFIIMGIVGYFLGRLFLEPVREQIEALDRFISDTTHELNTPISAILMTTQSLKDQDSKKIKRLEASAKRLSLMYSSLTYRLEGKVEASEKINFAKIIEERVGYVKELIDSKHLTFKMELEDTEVFMSKSSSERLIDNLLSNAIKYTDVEDSIDITLKDRVLSVKDTGIGIDESVKEDIFKRYNRANEERGGFGIGLDIVLSICKQYKIKIDLKSKKEEGSNFILTFPAT</sequence>
<feature type="transmembrane region" description="Helical" evidence="2">
    <location>
        <begin position="141"/>
        <end position="160"/>
    </location>
</feature>
<dbReference type="Gene3D" id="1.10.287.130">
    <property type="match status" value="1"/>
</dbReference>
<proteinExistence type="predicted"/>
<dbReference type="InterPro" id="IPR004358">
    <property type="entry name" value="Sig_transdc_His_kin-like_C"/>
</dbReference>
<protein>
    <submittedName>
        <fullName evidence="4">Two-component system histidine kinase</fullName>
    </submittedName>
</protein>
<dbReference type="Pfam" id="PF00512">
    <property type="entry name" value="HisKA"/>
    <property type="match status" value="1"/>
</dbReference>
<dbReference type="SMART" id="SM00388">
    <property type="entry name" value="HisKA"/>
    <property type="match status" value="1"/>
</dbReference>
<dbReference type="Pfam" id="PF02518">
    <property type="entry name" value="HATPase_c"/>
    <property type="match status" value="1"/>
</dbReference>
<dbReference type="PROSITE" id="PS50109">
    <property type="entry name" value="HIS_KIN"/>
    <property type="match status" value="1"/>
</dbReference>
<dbReference type="SMART" id="SM00387">
    <property type="entry name" value="HATPase_c"/>
    <property type="match status" value="1"/>
</dbReference>
<gene>
    <name evidence="4" type="ORF">MNB_SV-5-541</name>
</gene>
<dbReference type="CDD" id="cd00082">
    <property type="entry name" value="HisKA"/>
    <property type="match status" value="1"/>
</dbReference>
<dbReference type="SUPFAM" id="SSF55874">
    <property type="entry name" value="ATPase domain of HSP90 chaperone/DNA topoisomerase II/histidine kinase"/>
    <property type="match status" value="1"/>
</dbReference>
<feature type="domain" description="Histidine kinase" evidence="3">
    <location>
        <begin position="180"/>
        <end position="376"/>
    </location>
</feature>
<dbReference type="InterPro" id="IPR036890">
    <property type="entry name" value="HATPase_C_sf"/>
</dbReference>
<dbReference type="Gene3D" id="3.30.565.10">
    <property type="entry name" value="Histidine kinase-like ATPase, C-terminal domain"/>
    <property type="match status" value="1"/>
</dbReference>
<dbReference type="InterPro" id="IPR003594">
    <property type="entry name" value="HATPase_dom"/>
</dbReference>
<dbReference type="PRINTS" id="PR00344">
    <property type="entry name" value="BCTRLSENSOR"/>
</dbReference>
<dbReference type="SUPFAM" id="SSF47384">
    <property type="entry name" value="Homodimeric domain of signal transducing histidine kinase"/>
    <property type="match status" value="1"/>
</dbReference>
<dbReference type="EMBL" id="FPKX01000008">
    <property type="protein sequence ID" value="SFZ97577.1"/>
    <property type="molecule type" value="Genomic_DNA"/>
</dbReference>
<dbReference type="InterPro" id="IPR003661">
    <property type="entry name" value="HisK_dim/P_dom"/>
</dbReference>
<keyword evidence="2" id="KW-0472">Membrane</keyword>
<accession>A0A1W1EC08</accession>
<organism evidence="4">
    <name type="scientific">hydrothermal vent metagenome</name>
    <dbReference type="NCBI Taxonomy" id="652676"/>
    <lineage>
        <taxon>unclassified sequences</taxon>
        <taxon>metagenomes</taxon>
        <taxon>ecological metagenomes</taxon>
    </lineage>
</organism>
<dbReference type="GO" id="GO:0000155">
    <property type="term" value="F:phosphorelay sensor kinase activity"/>
    <property type="evidence" value="ECO:0007669"/>
    <property type="project" value="InterPro"/>
</dbReference>
<reference evidence="4" key="1">
    <citation type="submission" date="2016-10" db="EMBL/GenBank/DDBJ databases">
        <authorList>
            <person name="de Groot N.N."/>
        </authorList>
    </citation>
    <scope>NUCLEOTIDE SEQUENCE</scope>
</reference>
<evidence type="ECO:0000256" key="1">
    <source>
        <dbReference type="ARBA" id="ARBA00022553"/>
    </source>
</evidence>
<evidence type="ECO:0000259" key="3">
    <source>
        <dbReference type="PROSITE" id="PS50109"/>
    </source>
</evidence>
<dbReference type="CDD" id="cd00075">
    <property type="entry name" value="HATPase"/>
    <property type="match status" value="1"/>
</dbReference>
<dbReference type="PANTHER" id="PTHR43547">
    <property type="entry name" value="TWO-COMPONENT HISTIDINE KINASE"/>
    <property type="match status" value="1"/>
</dbReference>
<keyword evidence="2" id="KW-1133">Transmembrane helix</keyword>
<keyword evidence="1" id="KW-0597">Phosphoprotein</keyword>
<keyword evidence="2" id="KW-0812">Transmembrane</keyword>
<keyword evidence="4" id="KW-0808">Transferase</keyword>
<dbReference type="PANTHER" id="PTHR43547:SF2">
    <property type="entry name" value="HYBRID SIGNAL TRANSDUCTION HISTIDINE KINASE C"/>
    <property type="match status" value="1"/>
</dbReference>
<dbReference type="AlphaFoldDB" id="A0A1W1EC08"/>
<dbReference type="InterPro" id="IPR036097">
    <property type="entry name" value="HisK_dim/P_sf"/>
</dbReference>
<dbReference type="InterPro" id="IPR005467">
    <property type="entry name" value="His_kinase_dom"/>
</dbReference>
<name>A0A1W1EC08_9ZZZZ</name>
<evidence type="ECO:0000313" key="4">
    <source>
        <dbReference type="EMBL" id="SFZ97577.1"/>
    </source>
</evidence>
<evidence type="ECO:0000256" key="2">
    <source>
        <dbReference type="SAM" id="Phobius"/>
    </source>
</evidence>